<dbReference type="EMBL" id="MTEI01000001">
    <property type="protein sequence ID" value="OQW90299.1"/>
    <property type="molecule type" value="Genomic_DNA"/>
</dbReference>
<evidence type="ECO:0000256" key="5">
    <source>
        <dbReference type="ARBA" id="ARBA00022519"/>
    </source>
</evidence>
<dbReference type="PRINTS" id="PR00344">
    <property type="entry name" value="BCTRLSENSOR"/>
</dbReference>
<keyword evidence="14 15" id="KW-0472">Membrane</keyword>
<evidence type="ECO:0000256" key="14">
    <source>
        <dbReference type="ARBA" id="ARBA00023136"/>
    </source>
</evidence>
<keyword evidence="11" id="KW-0067">ATP-binding</keyword>
<dbReference type="InterPro" id="IPR003594">
    <property type="entry name" value="HATPase_dom"/>
</dbReference>
<evidence type="ECO:0000256" key="2">
    <source>
        <dbReference type="ARBA" id="ARBA00004429"/>
    </source>
</evidence>
<dbReference type="GO" id="GO:0005524">
    <property type="term" value="F:ATP binding"/>
    <property type="evidence" value="ECO:0007669"/>
    <property type="project" value="UniProtKB-KW"/>
</dbReference>
<dbReference type="SUPFAM" id="SSF55874">
    <property type="entry name" value="ATPase domain of HSP90 chaperone/DNA topoisomerase II/histidine kinase"/>
    <property type="match status" value="1"/>
</dbReference>
<proteinExistence type="predicted"/>
<evidence type="ECO:0000256" key="9">
    <source>
        <dbReference type="ARBA" id="ARBA00022741"/>
    </source>
</evidence>
<dbReference type="CDD" id="cd00082">
    <property type="entry name" value="HisKA"/>
    <property type="match status" value="1"/>
</dbReference>
<evidence type="ECO:0000313" key="18">
    <source>
        <dbReference type="EMBL" id="OQW90299.1"/>
    </source>
</evidence>
<name>A0A1W9KZZ7_9BURK</name>
<dbReference type="SMART" id="SM00387">
    <property type="entry name" value="HATPase_c"/>
    <property type="match status" value="1"/>
</dbReference>
<evidence type="ECO:0000256" key="8">
    <source>
        <dbReference type="ARBA" id="ARBA00022692"/>
    </source>
</evidence>
<sequence>MVLILLTGLLVAQGVSLWLQWGERSAVVMQARGQNFADQIARTIRLLEAMAPPQRSATLPALQDDEVSVALIADSAVSTLEPRGAIGNLIAQRLGSERLIRHAGPTGGGRAAESAQRSFDVRLVDGQWARITVARAADTSTPALPVGLMLQLLLTLLIVMAVVMLAVRQATRPLQQLAQAADTLGHDLDAPPLPELGSLETRRAAQAFNRMQQRIQRLVSERARALAAVSHDLRTPLTRLRLRTELVDDAPLREQMIADLQAMATMIDTTLDYLRALQTTEVLRAIDINALLESMTDDARVLGRHIQIQGQALTPLNGRLSALRRALQNLIDNAFKHGQAASIHVDDSTTLLKITVQDNGPGIPAQELARVTEPYYRLDSARSQSGDGVGLGLSIVRDIALMHGGELLLANRAEGGLAATLSLPRR</sequence>
<reference evidence="18 19" key="1">
    <citation type="submission" date="2017-01" db="EMBL/GenBank/DDBJ databases">
        <title>Novel large sulfur bacteria in the metagenomes of groundwater-fed chemosynthetic microbial mats in the Lake Huron basin.</title>
        <authorList>
            <person name="Sharrar A.M."/>
            <person name="Flood B.E."/>
            <person name="Bailey J.V."/>
            <person name="Jones D.S."/>
            <person name="Biddanda B."/>
            <person name="Ruberg S.A."/>
            <person name="Marcus D.N."/>
            <person name="Dick G.J."/>
        </authorList>
    </citation>
    <scope>NUCLEOTIDE SEQUENCE [LARGE SCALE GENOMIC DNA]</scope>
    <source>
        <strain evidence="18">A7</strain>
    </source>
</reference>
<keyword evidence="6" id="KW-0597">Phosphoprotein</keyword>
<evidence type="ECO:0000256" key="11">
    <source>
        <dbReference type="ARBA" id="ARBA00022840"/>
    </source>
</evidence>
<dbReference type="PROSITE" id="PS50885">
    <property type="entry name" value="HAMP"/>
    <property type="match status" value="1"/>
</dbReference>
<dbReference type="EC" id="2.7.13.3" evidence="3"/>
<dbReference type="Pfam" id="PF00672">
    <property type="entry name" value="HAMP"/>
    <property type="match status" value="1"/>
</dbReference>
<keyword evidence="5" id="KW-0997">Cell inner membrane</keyword>
<comment type="subcellular location">
    <subcellularLocation>
        <location evidence="2">Cell inner membrane</location>
        <topology evidence="2">Multi-pass membrane protein</topology>
    </subcellularLocation>
</comment>
<keyword evidence="10 18" id="KW-0418">Kinase</keyword>
<evidence type="ECO:0000256" key="6">
    <source>
        <dbReference type="ARBA" id="ARBA00022553"/>
    </source>
</evidence>
<gene>
    <name evidence="18" type="ORF">BWK72_02230</name>
</gene>
<dbReference type="AlphaFoldDB" id="A0A1W9KZZ7"/>
<dbReference type="Proteomes" id="UP000192505">
    <property type="component" value="Unassembled WGS sequence"/>
</dbReference>
<accession>A0A1W9KZZ7</accession>
<dbReference type="SUPFAM" id="SSF47384">
    <property type="entry name" value="Homodimeric domain of signal transducing histidine kinase"/>
    <property type="match status" value="1"/>
</dbReference>
<evidence type="ECO:0000256" key="13">
    <source>
        <dbReference type="ARBA" id="ARBA00023012"/>
    </source>
</evidence>
<evidence type="ECO:0000259" key="17">
    <source>
        <dbReference type="PROSITE" id="PS50885"/>
    </source>
</evidence>
<feature type="domain" description="HAMP" evidence="17">
    <location>
        <begin position="168"/>
        <end position="220"/>
    </location>
</feature>
<keyword evidence="9" id="KW-0547">Nucleotide-binding</keyword>
<dbReference type="InterPro" id="IPR005467">
    <property type="entry name" value="His_kinase_dom"/>
</dbReference>
<evidence type="ECO:0000259" key="16">
    <source>
        <dbReference type="PROSITE" id="PS50109"/>
    </source>
</evidence>
<dbReference type="CDD" id="cd00075">
    <property type="entry name" value="HATPase"/>
    <property type="match status" value="1"/>
</dbReference>
<dbReference type="Gene3D" id="3.30.565.10">
    <property type="entry name" value="Histidine kinase-like ATPase, C-terminal domain"/>
    <property type="match status" value="1"/>
</dbReference>
<dbReference type="CDD" id="cd06225">
    <property type="entry name" value="HAMP"/>
    <property type="match status" value="1"/>
</dbReference>
<dbReference type="GO" id="GO:0005886">
    <property type="term" value="C:plasma membrane"/>
    <property type="evidence" value="ECO:0007669"/>
    <property type="project" value="UniProtKB-SubCell"/>
</dbReference>
<evidence type="ECO:0000256" key="3">
    <source>
        <dbReference type="ARBA" id="ARBA00012438"/>
    </source>
</evidence>
<dbReference type="SMART" id="SM00304">
    <property type="entry name" value="HAMP"/>
    <property type="match status" value="1"/>
</dbReference>
<dbReference type="InterPro" id="IPR036890">
    <property type="entry name" value="HATPase_C_sf"/>
</dbReference>
<feature type="transmembrane region" description="Helical" evidence="15">
    <location>
        <begin position="148"/>
        <end position="167"/>
    </location>
</feature>
<comment type="caution">
    <text evidence="18">The sequence shown here is derived from an EMBL/GenBank/DDBJ whole genome shotgun (WGS) entry which is preliminary data.</text>
</comment>
<evidence type="ECO:0000313" key="19">
    <source>
        <dbReference type="Proteomes" id="UP000192505"/>
    </source>
</evidence>
<dbReference type="SMART" id="SM00388">
    <property type="entry name" value="HisKA"/>
    <property type="match status" value="1"/>
</dbReference>
<dbReference type="InterPro" id="IPR036097">
    <property type="entry name" value="HisK_dim/P_sf"/>
</dbReference>
<dbReference type="PROSITE" id="PS50109">
    <property type="entry name" value="HIS_KIN"/>
    <property type="match status" value="1"/>
</dbReference>
<dbReference type="Pfam" id="PF02518">
    <property type="entry name" value="HATPase_c"/>
    <property type="match status" value="1"/>
</dbReference>
<keyword evidence="4" id="KW-1003">Cell membrane</keyword>
<keyword evidence="13" id="KW-0902">Two-component regulatory system</keyword>
<evidence type="ECO:0000256" key="12">
    <source>
        <dbReference type="ARBA" id="ARBA00022989"/>
    </source>
</evidence>
<evidence type="ECO:0000256" key="7">
    <source>
        <dbReference type="ARBA" id="ARBA00022679"/>
    </source>
</evidence>
<dbReference type="InterPro" id="IPR004358">
    <property type="entry name" value="Sig_transdc_His_kin-like_C"/>
</dbReference>
<dbReference type="InterPro" id="IPR050980">
    <property type="entry name" value="2C_sensor_his_kinase"/>
</dbReference>
<protein>
    <recommendedName>
        <fullName evidence="3">histidine kinase</fullName>
        <ecNumber evidence="3">2.7.13.3</ecNumber>
    </recommendedName>
</protein>
<evidence type="ECO:0000256" key="4">
    <source>
        <dbReference type="ARBA" id="ARBA00022475"/>
    </source>
</evidence>
<organism evidence="18 19">
    <name type="scientific">Rhodoferax ferrireducens</name>
    <dbReference type="NCBI Taxonomy" id="192843"/>
    <lineage>
        <taxon>Bacteria</taxon>
        <taxon>Pseudomonadati</taxon>
        <taxon>Pseudomonadota</taxon>
        <taxon>Betaproteobacteria</taxon>
        <taxon>Burkholderiales</taxon>
        <taxon>Comamonadaceae</taxon>
        <taxon>Rhodoferax</taxon>
    </lineage>
</organism>
<keyword evidence="12 15" id="KW-1133">Transmembrane helix</keyword>
<keyword evidence="7" id="KW-0808">Transferase</keyword>
<dbReference type="Gene3D" id="1.10.287.130">
    <property type="match status" value="1"/>
</dbReference>
<dbReference type="PANTHER" id="PTHR44936:SF5">
    <property type="entry name" value="SENSOR HISTIDINE KINASE ENVZ"/>
    <property type="match status" value="1"/>
</dbReference>
<dbReference type="Pfam" id="PF00512">
    <property type="entry name" value="HisKA"/>
    <property type="match status" value="1"/>
</dbReference>
<comment type="catalytic activity">
    <reaction evidence="1">
        <text>ATP + protein L-histidine = ADP + protein N-phospho-L-histidine.</text>
        <dbReference type="EC" id="2.7.13.3"/>
    </reaction>
</comment>
<dbReference type="GO" id="GO:0000155">
    <property type="term" value="F:phosphorelay sensor kinase activity"/>
    <property type="evidence" value="ECO:0007669"/>
    <property type="project" value="InterPro"/>
</dbReference>
<dbReference type="InterPro" id="IPR003660">
    <property type="entry name" value="HAMP_dom"/>
</dbReference>
<dbReference type="PANTHER" id="PTHR44936">
    <property type="entry name" value="SENSOR PROTEIN CREC"/>
    <property type="match status" value="1"/>
</dbReference>
<keyword evidence="8 15" id="KW-0812">Transmembrane</keyword>
<feature type="domain" description="Histidine kinase" evidence="16">
    <location>
        <begin position="228"/>
        <end position="426"/>
    </location>
</feature>
<evidence type="ECO:0000256" key="1">
    <source>
        <dbReference type="ARBA" id="ARBA00000085"/>
    </source>
</evidence>
<evidence type="ECO:0000256" key="15">
    <source>
        <dbReference type="SAM" id="Phobius"/>
    </source>
</evidence>
<dbReference type="InterPro" id="IPR003661">
    <property type="entry name" value="HisK_dim/P_dom"/>
</dbReference>
<evidence type="ECO:0000256" key="10">
    <source>
        <dbReference type="ARBA" id="ARBA00022777"/>
    </source>
</evidence>